<reference evidence="1 2" key="1">
    <citation type="submission" date="2018-05" db="EMBL/GenBank/DDBJ databases">
        <title>Genomic Encyclopedia of Type Strains, Phase IV (KMG-IV): sequencing the most valuable type-strain genomes for metagenomic binning, comparative biology and taxonomic classification.</title>
        <authorList>
            <person name="Goeker M."/>
        </authorList>
    </citation>
    <scope>NUCLEOTIDE SEQUENCE [LARGE SCALE GENOMIC DNA]</scope>
    <source>
        <strain evidence="1 2">DSM 6986</strain>
    </source>
</reference>
<keyword evidence="2" id="KW-1185">Reference proteome</keyword>
<organism evidence="1 2">
    <name type="scientific">Pseudaminobacter salicylatoxidans</name>
    <dbReference type="NCBI Taxonomy" id="93369"/>
    <lineage>
        <taxon>Bacteria</taxon>
        <taxon>Pseudomonadati</taxon>
        <taxon>Pseudomonadota</taxon>
        <taxon>Alphaproteobacteria</taxon>
        <taxon>Hyphomicrobiales</taxon>
        <taxon>Phyllobacteriaceae</taxon>
        <taxon>Pseudaminobacter</taxon>
    </lineage>
</organism>
<dbReference type="EMBL" id="QGGG01000010">
    <property type="protein sequence ID" value="PWJ81575.1"/>
    <property type="molecule type" value="Genomic_DNA"/>
</dbReference>
<evidence type="ECO:0008006" key="3">
    <source>
        <dbReference type="Google" id="ProtNLM"/>
    </source>
</evidence>
<dbReference type="InterPro" id="IPR021335">
    <property type="entry name" value="DUF2948"/>
</dbReference>
<protein>
    <recommendedName>
        <fullName evidence="3">DUF2948 family protein</fullName>
    </recommendedName>
</protein>
<dbReference type="STRING" id="1192868.GCA_000304395_03481"/>
<dbReference type="RefSeq" id="WP_109613550.1">
    <property type="nucleotide sequence ID" value="NZ_QGGG01000010.1"/>
</dbReference>
<accession>A0A316CMB0</accession>
<evidence type="ECO:0000313" key="2">
    <source>
        <dbReference type="Proteomes" id="UP000245396"/>
    </source>
</evidence>
<sequence>MDQLRLVAFDDQDLKIVSAHVQDAVMKIGGLQYSAANKRFMLPMNRFAWESRSGFLRPRYQRRRAVLDFARVLAVKSTGIARDKPEDVLSLLALRFQPKEDPAGIIELDFSGGGTIALEVECIEARLADLDGVWQASSRPLHKI</sequence>
<comment type="caution">
    <text evidence="1">The sequence shown here is derived from an EMBL/GenBank/DDBJ whole genome shotgun (WGS) entry which is preliminary data.</text>
</comment>
<gene>
    <name evidence="1" type="ORF">C7441_110108</name>
</gene>
<dbReference type="Pfam" id="PF11164">
    <property type="entry name" value="DUF2948"/>
    <property type="match status" value="1"/>
</dbReference>
<proteinExistence type="predicted"/>
<evidence type="ECO:0000313" key="1">
    <source>
        <dbReference type="EMBL" id="PWJ81575.1"/>
    </source>
</evidence>
<dbReference type="AlphaFoldDB" id="A0A316CMB0"/>
<name>A0A316CMB0_PSESE</name>
<dbReference type="Proteomes" id="UP000245396">
    <property type="component" value="Unassembled WGS sequence"/>
</dbReference>
<dbReference type="OrthoDB" id="9806367at2"/>